<dbReference type="SUPFAM" id="SSF57903">
    <property type="entry name" value="FYVE/PHD zinc finger"/>
    <property type="match status" value="1"/>
</dbReference>
<dbReference type="VEuPathDB" id="FungiDB:PLEOSDRAFT_1048974"/>
<dbReference type="InterPro" id="IPR011011">
    <property type="entry name" value="Znf_FYVE_PHD"/>
</dbReference>
<dbReference type="EMBL" id="KL198013">
    <property type="protein sequence ID" value="KDQ23285.1"/>
    <property type="molecule type" value="Genomic_DNA"/>
</dbReference>
<keyword evidence="3" id="KW-0862">Zinc</keyword>
<evidence type="ECO:0000256" key="5">
    <source>
        <dbReference type="SAM" id="MobiDB-lite"/>
    </source>
</evidence>
<evidence type="ECO:0000256" key="2">
    <source>
        <dbReference type="ARBA" id="ARBA00022771"/>
    </source>
</evidence>
<accession>A0A067N8J3</accession>
<organism evidence="7 8">
    <name type="scientific">Pleurotus ostreatus (strain PC15)</name>
    <name type="common">Oyster mushroom</name>
    <dbReference type="NCBI Taxonomy" id="1137138"/>
    <lineage>
        <taxon>Eukaryota</taxon>
        <taxon>Fungi</taxon>
        <taxon>Dikarya</taxon>
        <taxon>Basidiomycota</taxon>
        <taxon>Agaricomycotina</taxon>
        <taxon>Agaricomycetes</taxon>
        <taxon>Agaricomycetidae</taxon>
        <taxon>Agaricales</taxon>
        <taxon>Pleurotineae</taxon>
        <taxon>Pleurotaceae</taxon>
        <taxon>Pleurotus</taxon>
    </lineage>
</organism>
<dbReference type="SMART" id="SM00249">
    <property type="entry name" value="PHD"/>
    <property type="match status" value="1"/>
</dbReference>
<dbReference type="OrthoDB" id="5795902at2759"/>
<name>A0A067N8J3_PLEO1</name>
<dbReference type="AlphaFoldDB" id="A0A067N8J3"/>
<proteinExistence type="predicted"/>
<dbReference type="InterPro" id="IPR047506">
    <property type="entry name" value="UBR7-like_UBR-box"/>
</dbReference>
<dbReference type="Pfam" id="PF00628">
    <property type="entry name" value="PHD"/>
    <property type="match status" value="1"/>
</dbReference>
<dbReference type="InterPro" id="IPR003126">
    <property type="entry name" value="Znf_UBR"/>
</dbReference>
<feature type="zinc finger region" description="UBR-type" evidence="4">
    <location>
        <begin position="31"/>
        <end position="97"/>
    </location>
</feature>
<dbReference type="SMART" id="SM00396">
    <property type="entry name" value="ZnF_UBR1"/>
    <property type="match status" value="1"/>
</dbReference>
<dbReference type="Pfam" id="PF02207">
    <property type="entry name" value="zf-UBR"/>
    <property type="match status" value="1"/>
</dbReference>
<dbReference type="FunCoup" id="A0A067N8J3">
    <property type="interactions" value="600"/>
</dbReference>
<feature type="domain" description="UBR-type" evidence="6">
    <location>
        <begin position="31"/>
        <end position="97"/>
    </location>
</feature>
<dbReference type="STRING" id="1137138.A0A067N8J3"/>
<dbReference type="Gene3D" id="3.30.40.10">
    <property type="entry name" value="Zinc/RING finger domain, C3HC4 (zinc finger)"/>
    <property type="match status" value="1"/>
</dbReference>
<dbReference type="InterPro" id="IPR013083">
    <property type="entry name" value="Znf_RING/FYVE/PHD"/>
</dbReference>
<dbReference type="PANTHER" id="PTHR13513:SF9">
    <property type="entry name" value="E3 UBIQUITIN-PROTEIN LIGASE UBR7-RELATED"/>
    <property type="match status" value="1"/>
</dbReference>
<keyword evidence="2" id="KW-0863">Zinc-finger</keyword>
<reference evidence="8" key="1">
    <citation type="journal article" date="2014" name="Proc. Natl. Acad. Sci. U.S.A.">
        <title>Extensive sampling of basidiomycete genomes demonstrates inadequacy of the white-rot/brown-rot paradigm for wood decay fungi.</title>
        <authorList>
            <person name="Riley R."/>
            <person name="Salamov A.A."/>
            <person name="Brown D.W."/>
            <person name="Nagy L.G."/>
            <person name="Floudas D."/>
            <person name="Held B.W."/>
            <person name="Levasseur A."/>
            <person name="Lombard V."/>
            <person name="Morin E."/>
            <person name="Otillar R."/>
            <person name="Lindquist E.A."/>
            <person name="Sun H."/>
            <person name="LaButti K.M."/>
            <person name="Schmutz J."/>
            <person name="Jabbour D."/>
            <person name="Luo H."/>
            <person name="Baker S.E."/>
            <person name="Pisabarro A.G."/>
            <person name="Walton J.D."/>
            <person name="Blanchette R.A."/>
            <person name="Henrissat B."/>
            <person name="Martin F."/>
            <person name="Cullen D."/>
            <person name="Hibbett D.S."/>
            <person name="Grigoriev I.V."/>
        </authorList>
    </citation>
    <scope>NUCLEOTIDE SEQUENCE [LARGE SCALE GENOMIC DNA]</scope>
    <source>
        <strain evidence="8">PC15</strain>
    </source>
</reference>
<evidence type="ECO:0000259" key="6">
    <source>
        <dbReference type="PROSITE" id="PS51157"/>
    </source>
</evidence>
<dbReference type="Proteomes" id="UP000027073">
    <property type="component" value="Unassembled WGS sequence"/>
</dbReference>
<evidence type="ECO:0000313" key="8">
    <source>
        <dbReference type="Proteomes" id="UP000027073"/>
    </source>
</evidence>
<dbReference type="PROSITE" id="PS51157">
    <property type="entry name" value="ZF_UBR"/>
    <property type="match status" value="1"/>
</dbReference>
<gene>
    <name evidence="7" type="ORF">PLEOSDRAFT_1048974</name>
</gene>
<dbReference type="HOGENOM" id="CLU_025221_1_0_1"/>
<dbReference type="CDD" id="cd19677">
    <property type="entry name" value="UBR-box_UBR7"/>
    <property type="match status" value="1"/>
</dbReference>
<dbReference type="InterPro" id="IPR040204">
    <property type="entry name" value="UBR7"/>
</dbReference>
<dbReference type="GO" id="GO:0008270">
    <property type="term" value="F:zinc ion binding"/>
    <property type="evidence" value="ECO:0007669"/>
    <property type="project" value="UniProtKB-KW"/>
</dbReference>
<keyword evidence="1" id="KW-0479">Metal-binding</keyword>
<evidence type="ECO:0000313" key="7">
    <source>
        <dbReference type="EMBL" id="KDQ23285.1"/>
    </source>
</evidence>
<dbReference type="GO" id="GO:0061630">
    <property type="term" value="F:ubiquitin protein ligase activity"/>
    <property type="evidence" value="ECO:0007669"/>
    <property type="project" value="InterPro"/>
</dbReference>
<evidence type="ECO:0000256" key="4">
    <source>
        <dbReference type="PROSITE-ProRule" id="PRU00508"/>
    </source>
</evidence>
<dbReference type="GO" id="GO:0005737">
    <property type="term" value="C:cytoplasm"/>
    <property type="evidence" value="ECO:0007669"/>
    <property type="project" value="TreeGrafter"/>
</dbReference>
<dbReference type="InterPro" id="IPR001965">
    <property type="entry name" value="Znf_PHD"/>
</dbReference>
<dbReference type="PANTHER" id="PTHR13513">
    <property type="entry name" value="E3 UBIQUITIN-PROTEIN LIGASE UBR7"/>
    <property type="match status" value="1"/>
</dbReference>
<feature type="region of interest" description="Disordered" evidence="5">
    <location>
        <begin position="150"/>
        <end position="180"/>
    </location>
</feature>
<protein>
    <recommendedName>
        <fullName evidence="6">UBR-type domain-containing protein</fullName>
    </recommendedName>
</protein>
<dbReference type="InParanoid" id="A0A067N8J3"/>
<sequence>MADSASTLTDVLALQDELVEEAALALPHQFSECSYPLGQIRQAIYLCLTCSEPRGICSSCSIACHTEHEQVELFPKRNFRCDCPTSALAHPCTLHKQLEDVNSSNIYGQNFKGLFCRCGRSYDPNTERETMIQCLACEDWFHESCCNLRERPSSREPTPVGGPEQAAGAADELDDSRSNASSSCLPSPLINGSEYESFVCAGCVATIPILQRYAGTHGVIMVIREADNQEWKRIENSPAEGTIIVDDGRKPDFASAGMKRTRTLSNVDTPAAKRPRGSSPSLVTTSAECIAPPPNPLAQAFFYPQESDRSVLSSGDIFLTEGFRDRWCRCAKCLSSLEPFPFLLREEETYEPPEDPDSGLSLEELGLRALERLPRDRAIEGIHAYNGMKDDLKQFLRPFAQDGKIVNESDIRAFFDKLRDSGKGAAP</sequence>
<evidence type="ECO:0000256" key="1">
    <source>
        <dbReference type="ARBA" id="ARBA00022723"/>
    </source>
</evidence>
<evidence type="ECO:0000256" key="3">
    <source>
        <dbReference type="ARBA" id="ARBA00022833"/>
    </source>
</evidence>
<dbReference type="InterPro" id="IPR019787">
    <property type="entry name" value="Znf_PHD-finger"/>
</dbReference>